<dbReference type="HOGENOM" id="CLU_013691_3_2_1"/>
<keyword evidence="12" id="KW-1185">Reference proteome</keyword>
<dbReference type="Pfam" id="PF00264">
    <property type="entry name" value="Tyrosinase"/>
    <property type="match status" value="1"/>
</dbReference>
<comment type="catalytic activity">
    <reaction evidence="6">
        <text>2 L-dopa + O2 = 2 L-dopaquinone + 2 H2O</text>
        <dbReference type="Rhea" id="RHEA:34287"/>
        <dbReference type="ChEBI" id="CHEBI:15377"/>
        <dbReference type="ChEBI" id="CHEBI:15379"/>
        <dbReference type="ChEBI" id="CHEBI:57504"/>
        <dbReference type="ChEBI" id="CHEBI:57924"/>
        <dbReference type="EC" id="1.14.18.1"/>
    </reaction>
</comment>
<dbReference type="PANTHER" id="PTHR11474">
    <property type="entry name" value="TYROSINASE FAMILY MEMBER"/>
    <property type="match status" value="1"/>
</dbReference>
<evidence type="ECO:0000259" key="9">
    <source>
        <dbReference type="PROSITE" id="PS00497"/>
    </source>
</evidence>
<evidence type="ECO:0000256" key="3">
    <source>
        <dbReference type="ARBA" id="ARBA00022723"/>
    </source>
</evidence>
<dbReference type="SUPFAM" id="SSF48056">
    <property type="entry name" value="Di-copper centre-containing domain"/>
    <property type="match status" value="1"/>
</dbReference>
<protein>
    <recommendedName>
        <fullName evidence="2">tyrosinase</fullName>
        <ecNumber evidence="2">1.14.18.1</ecNumber>
    </recommendedName>
</protein>
<dbReference type="OrthoDB" id="6132182at2759"/>
<dbReference type="InterPro" id="IPR002227">
    <property type="entry name" value="Tyrosinase_Cu-bd"/>
</dbReference>
<name>A0A067PHP8_9AGAM</name>
<dbReference type="AlphaFoldDB" id="A0A067PHP8"/>
<feature type="domain" description="Tyrosinase copper-binding" evidence="10">
    <location>
        <begin position="350"/>
        <end position="361"/>
    </location>
</feature>
<dbReference type="STRING" id="933084.A0A067PHP8"/>
<feature type="domain" description="Tyrosinase copper-binding" evidence="9">
    <location>
        <begin position="129"/>
        <end position="146"/>
    </location>
</feature>
<evidence type="ECO:0000313" key="11">
    <source>
        <dbReference type="EMBL" id="KDQ53370.1"/>
    </source>
</evidence>
<evidence type="ECO:0000256" key="1">
    <source>
        <dbReference type="ARBA" id="ARBA00009928"/>
    </source>
</evidence>
<evidence type="ECO:0000259" key="10">
    <source>
        <dbReference type="PROSITE" id="PS00498"/>
    </source>
</evidence>
<evidence type="ECO:0000256" key="4">
    <source>
        <dbReference type="ARBA" id="ARBA00023008"/>
    </source>
</evidence>
<proteinExistence type="inferred from homology"/>
<comment type="similarity">
    <text evidence="1">Belongs to the tyrosinase family.</text>
</comment>
<evidence type="ECO:0000256" key="5">
    <source>
        <dbReference type="ARBA" id="ARBA00023101"/>
    </source>
</evidence>
<dbReference type="EC" id="1.14.18.1" evidence="2"/>
<gene>
    <name evidence="11" type="ORF">JAAARDRAFT_39428</name>
</gene>
<dbReference type="InterPro" id="IPR008922">
    <property type="entry name" value="Di-copper_centre_dom_sf"/>
</dbReference>
<comment type="catalytic activity">
    <reaction evidence="7">
        <text>L-tyrosine + O2 = L-dopaquinone + H2O</text>
        <dbReference type="Rhea" id="RHEA:18117"/>
        <dbReference type="ChEBI" id="CHEBI:15377"/>
        <dbReference type="ChEBI" id="CHEBI:15379"/>
        <dbReference type="ChEBI" id="CHEBI:57924"/>
        <dbReference type="ChEBI" id="CHEBI:58315"/>
        <dbReference type="EC" id="1.14.18.1"/>
    </reaction>
</comment>
<dbReference type="GO" id="GO:0046872">
    <property type="term" value="F:metal ion binding"/>
    <property type="evidence" value="ECO:0007669"/>
    <property type="project" value="UniProtKB-KW"/>
</dbReference>
<evidence type="ECO:0000256" key="2">
    <source>
        <dbReference type="ARBA" id="ARBA00011906"/>
    </source>
</evidence>
<dbReference type="PROSITE" id="PS00497">
    <property type="entry name" value="TYROSINASE_1"/>
    <property type="match status" value="1"/>
</dbReference>
<evidence type="ECO:0000256" key="7">
    <source>
        <dbReference type="ARBA" id="ARBA00048881"/>
    </source>
</evidence>
<evidence type="ECO:0000256" key="8">
    <source>
        <dbReference type="SAM" id="MobiDB-lite"/>
    </source>
</evidence>
<dbReference type="EMBL" id="KL197734">
    <property type="protein sequence ID" value="KDQ53370.1"/>
    <property type="molecule type" value="Genomic_DNA"/>
</dbReference>
<dbReference type="InterPro" id="IPR050316">
    <property type="entry name" value="Tyrosinase/Hemocyanin"/>
</dbReference>
<dbReference type="PANTHER" id="PTHR11474:SF76">
    <property type="entry name" value="SHKT DOMAIN-CONTAINING PROTEIN"/>
    <property type="match status" value="1"/>
</dbReference>
<keyword evidence="4" id="KW-0186">Copper</keyword>
<dbReference type="PROSITE" id="PS00498">
    <property type="entry name" value="TYROSINASE_2"/>
    <property type="match status" value="1"/>
</dbReference>
<dbReference type="InParanoid" id="A0A067PHP8"/>
<evidence type="ECO:0000256" key="6">
    <source>
        <dbReference type="ARBA" id="ARBA00048233"/>
    </source>
</evidence>
<keyword evidence="3" id="KW-0479">Metal-binding</keyword>
<dbReference type="Proteomes" id="UP000027265">
    <property type="component" value="Unassembled WGS sequence"/>
</dbReference>
<dbReference type="GO" id="GO:0042438">
    <property type="term" value="P:melanin biosynthetic process"/>
    <property type="evidence" value="ECO:0007669"/>
    <property type="project" value="UniProtKB-KW"/>
</dbReference>
<accession>A0A067PHP8</accession>
<dbReference type="Gene3D" id="1.10.1280.10">
    <property type="entry name" value="Di-copper center containing domain from catechol oxidase"/>
    <property type="match status" value="1"/>
</dbReference>
<organism evidence="11 12">
    <name type="scientific">Jaapia argillacea MUCL 33604</name>
    <dbReference type="NCBI Taxonomy" id="933084"/>
    <lineage>
        <taxon>Eukaryota</taxon>
        <taxon>Fungi</taxon>
        <taxon>Dikarya</taxon>
        <taxon>Basidiomycota</taxon>
        <taxon>Agaricomycotina</taxon>
        <taxon>Agaricomycetes</taxon>
        <taxon>Agaricomycetidae</taxon>
        <taxon>Jaapiales</taxon>
        <taxon>Jaapiaceae</taxon>
        <taxon>Jaapia</taxon>
    </lineage>
</organism>
<dbReference type="GO" id="GO:0004503">
    <property type="term" value="F:tyrosinase activity"/>
    <property type="evidence" value="ECO:0007669"/>
    <property type="project" value="UniProtKB-EC"/>
</dbReference>
<sequence length="702" mass="77920">MSKPYLTTGRKTTGGVYPRLPIETLQSSQPEQFTLFILAFLAIQNRTDALKKVVDLGSLTPSEATRLAINPGTSRLPNSYLEIAGIHGLPYEEYSGDPASGDEKSSGYSATQKEGSEPAPDRAGGYCNHGVVHFPTWHRLYVLLIEQAIGDAAEVIANALTKGFPNQRETWNKAATELRFPYWDWAAEDVAIQGLPLVLYSEKVSISLPSGIKQAIDNPLAYYPYDGGKVPSGALDEHVVPGATAFFSKWKRSYRHADSSPTPSGDNIERLNRVLRDSARDVRDKVARLFTFDESVDPARGWDEFSNRTAESLKKEEFYNTGSLEGVHETVHLILGGNGHMSDPDYTAFDPIFWFHHSNVDRLFSLWEYCYKDCWMGDGYVRDNQKYPWTQSVGADLKDGWELPNNPLAPFRTREGEYWTSEQTRFLDESAYPKYYTYQEVAGVKIEEDASPEQRVAARAALQRYYGLQPFNTAESLVALAPNLFRTPSAPVPDGQVAIPNYREFVVVAKLPEHAFNGSYSFTLYRKSGETHKDEIIGSVSVFARPDHSACAGCIKRRDAGTIVRGVIPIPRTMVASIVQSRGFQGREVGEDELIEEIRRGLTGVLVDARGSELAKAQNGEWLESLLETRAIPRHIAPQKIVLLSAAVSHPGNQMDGPVSFFDWKHHGDIFSGGWRKCGAPIRRSRGPTAASCLDAVACVIA</sequence>
<dbReference type="PRINTS" id="PR00092">
    <property type="entry name" value="TYROSINASE"/>
</dbReference>
<evidence type="ECO:0000313" key="12">
    <source>
        <dbReference type="Proteomes" id="UP000027265"/>
    </source>
</evidence>
<feature type="region of interest" description="Disordered" evidence="8">
    <location>
        <begin position="94"/>
        <end position="122"/>
    </location>
</feature>
<keyword evidence="5" id="KW-0470">Melanin biosynthesis</keyword>
<reference evidence="12" key="1">
    <citation type="journal article" date="2014" name="Proc. Natl. Acad. Sci. U.S.A.">
        <title>Extensive sampling of basidiomycete genomes demonstrates inadequacy of the white-rot/brown-rot paradigm for wood decay fungi.</title>
        <authorList>
            <person name="Riley R."/>
            <person name="Salamov A.A."/>
            <person name="Brown D.W."/>
            <person name="Nagy L.G."/>
            <person name="Floudas D."/>
            <person name="Held B.W."/>
            <person name="Levasseur A."/>
            <person name="Lombard V."/>
            <person name="Morin E."/>
            <person name="Otillar R."/>
            <person name="Lindquist E.A."/>
            <person name="Sun H."/>
            <person name="LaButti K.M."/>
            <person name="Schmutz J."/>
            <person name="Jabbour D."/>
            <person name="Luo H."/>
            <person name="Baker S.E."/>
            <person name="Pisabarro A.G."/>
            <person name="Walton J.D."/>
            <person name="Blanchette R.A."/>
            <person name="Henrissat B."/>
            <person name="Martin F."/>
            <person name="Cullen D."/>
            <person name="Hibbett D.S."/>
            <person name="Grigoriev I.V."/>
        </authorList>
    </citation>
    <scope>NUCLEOTIDE SEQUENCE [LARGE SCALE GENOMIC DNA]</scope>
    <source>
        <strain evidence="12">MUCL 33604</strain>
    </source>
</reference>